<reference evidence="2 3" key="1">
    <citation type="journal article" date="2015" name="Sci. Rep.">
        <title>Genome of the facultative scuticociliatosis pathogen Pseudocohnilembus persalinus provides insight into its virulence through horizontal gene transfer.</title>
        <authorList>
            <person name="Xiong J."/>
            <person name="Wang G."/>
            <person name="Cheng J."/>
            <person name="Tian M."/>
            <person name="Pan X."/>
            <person name="Warren A."/>
            <person name="Jiang C."/>
            <person name="Yuan D."/>
            <person name="Miao W."/>
        </authorList>
    </citation>
    <scope>NUCLEOTIDE SEQUENCE [LARGE SCALE GENOMIC DNA]</scope>
    <source>
        <strain evidence="2">36N120E</strain>
    </source>
</reference>
<organism evidence="2 3">
    <name type="scientific">Pseudocohnilembus persalinus</name>
    <name type="common">Ciliate</name>
    <dbReference type="NCBI Taxonomy" id="266149"/>
    <lineage>
        <taxon>Eukaryota</taxon>
        <taxon>Sar</taxon>
        <taxon>Alveolata</taxon>
        <taxon>Ciliophora</taxon>
        <taxon>Intramacronucleata</taxon>
        <taxon>Oligohymenophorea</taxon>
        <taxon>Scuticociliatia</taxon>
        <taxon>Philasterida</taxon>
        <taxon>Pseudocohnilembidae</taxon>
        <taxon>Pseudocohnilembus</taxon>
    </lineage>
</organism>
<evidence type="ECO:0000313" key="2">
    <source>
        <dbReference type="EMBL" id="KRX10989.1"/>
    </source>
</evidence>
<keyword evidence="3" id="KW-1185">Reference proteome</keyword>
<proteinExistence type="predicted"/>
<dbReference type="Proteomes" id="UP000054937">
    <property type="component" value="Unassembled WGS sequence"/>
</dbReference>
<name>A0A0V0R916_PSEPJ</name>
<evidence type="ECO:0000313" key="3">
    <source>
        <dbReference type="Proteomes" id="UP000054937"/>
    </source>
</evidence>
<dbReference type="EMBL" id="LDAU01000012">
    <property type="protein sequence ID" value="KRX10989.1"/>
    <property type="molecule type" value="Genomic_DNA"/>
</dbReference>
<feature type="transmembrane region" description="Helical" evidence="1">
    <location>
        <begin position="7"/>
        <end position="30"/>
    </location>
</feature>
<protein>
    <submittedName>
        <fullName evidence="2">Uncharacterized protein</fullName>
    </submittedName>
</protein>
<keyword evidence="1" id="KW-0812">Transmembrane</keyword>
<comment type="caution">
    <text evidence="2">The sequence shown here is derived from an EMBL/GenBank/DDBJ whole genome shotgun (WGS) entry which is preliminary data.</text>
</comment>
<gene>
    <name evidence="2" type="ORF">PPERSA_12317</name>
</gene>
<evidence type="ECO:0000256" key="1">
    <source>
        <dbReference type="SAM" id="Phobius"/>
    </source>
</evidence>
<sequence length="111" mass="13018">MEDQNKIGFFWIILGVLGLLAALAALLYLIKEVPYNGYDAHHAIFREKLEKSNQRQRFLTQSQQQFQQSQFNLQPYNQQQMAYNSQFYQPDTNQTIFLPTQQIVSYGSTFS</sequence>
<keyword evidence="1" id="KW-1133">Transmembrane helix</keyword>
<keyword evidence="1" id="KW-0472">Membrane</keyword>
<dbReference type="InParanoid" id="A0A0V0R916"/>
<accession>A0A0V0R916</accession>
<dbReference type="AlphaFoldDB" id="A0A0V0R916"/>